<dbReference type="Pfam" id="PF13672">
    <property type="entry name" value="PP2C_2"/>
    <property type="match status" value="1"/>
</dbReference>
<dbReference type="InterPro" id="IPR025874">
    <property type="entry name" value="DZR"/>
</dbReference>
<proteinExistence type="predicted"/>
<sequence>MSGTRTTRCPGCDEAAPPDARFCEACGAALDPSTAPDPAPAPAPERSVASSTTWTRPPSATCRACGGRVSADGYCDTCGTPTVPPRDHWAESPAPWVAGVCDRGVRHARNEDAMAIAVTGDRAVLVVCDGVSSAPDSDIASLAAATAARDALVDPAGARTSDALVAAAAAAEQAILDHVGDRAQRVDPPSCTFVASVVEGSRATTAWLGDSRAYWVPDGATAVPLTVDDSWVEEMVARGIDRAQAESSSQAHAITRWLGPDSGDHPPRVVEHDLDTPGWLLLCSDGLWNYCPDAATLTDVVRQALAPVDGGPADGGPATPASAAQRLVRWAVEQGGADNITVVLARHDGDTLHCDEVSDDATNEEP</sequence>
<dbReference type="RefSeq" id="WP_203968269.1">
    <property type="nucleotide sequence ID" value="NZ_BOOX01000015.1"/>
</dbReference>
<dbReference type="PANTHER" id="PTHR13832">
    <property type="entry name" value="PROTEIN PHOSPHATASE 2C"/>
    <property type="match status" value="1"/>
</dbReference>
<accession>A0A2M9CY55</accession>
<dbReference type="InterPro" id="IPR001932">
    <property type="entry name" value="PPM-type_phosphatase-like_dom"/>
</dbReference>
<name>A0A2M9CY55_9CELL</name>
<dbReference type="Proteomes" id="UP000231693">
    <property type="component" value="Unassembled WGS sequence"/>
</dbReference>
<comment type="caution">
    <text evidence="3">The sequence shown here is derived from an EMBL/GenBank/DDBJ whole genome shotgun (WGS) entry which is preliminary data.</text>
</comment>
<feature type="compositionally biased region" description="Polar residues" evidence="1">
    <location>
        <begin position="48"/>
        <end position="58"/>
    </location>
</feature>
<dbReference type="CDD" id="cd00143">
    <property type="entry name" value="PP2Cc"/>
    <property type="match status" value="1"/>
</dbReference>
<dbReference type="PROSITE" id="PS51746">
    <property type="entry name" value="PPM_2"/>
    <property type="match status" value="1"/>
</dbReference>
<dbReference type="InterPro" id="IPR015655">
    <property type="entry name" value="PP2C"/>
</dbReference>
<evidence type="ECO:0000313" key="3">
    <source>
        <dbReference type="EMBL" id="PJJ76866.1"/>
    </source>
</evidence>
<reference evidence="3 4" key="1">
    <citation type="submission" date="2017-11" db="EMBL/GenBank/DDBJ databases">
        <title>Genomic Encyclopedia of Archaeal and Bacterial Type Strains, Phase II (KMG-II): From Individual Species to Whole Genera.</title>
        <authorList>
            <person name="Goeker M."/>
        </authorList>
    </citation>
    <scope>NUCLEOTIDE SEQUENCE [LARGE SCALE GENOMIC DNA]</scope>
    <source>
        <strain evidence="3 4">DSM 25478</strain>
    </source>
</reference>
<keyword evidence="4" id="KW-1185">Reference proteome</keyword>
<evidence type="ECO:0000259" key="2">
    <source>
        <dbReference type="PROSITE" id="PS51746"/>
    </source>
</evidence>
<organism evidence="3 4">
    <name type="scientific">Sediminihabitans luteus</name>
    <dbReference type="NCBI Taxonomy" id="1138585"/>
    <lineage>
        <taxon>Bacteria</taxon>
        <taxon>Bacillati</taxon>
        <taxon>Actinomycetota</taxon>
        <taxon>Actinomycetes</taxon>
        <taxon>Micrococcales</taxon>
        <taxon>Cellulomonadaceae</taxon>
        <taxon>Sediminihabitans</taxon>
    </lineage>
</organism>
<dbReference type="SUPFAM" id="SSF81606">
    <property type="entry name" value="PP2C-like"/>
    <property type="match status" value="1"/>
</dbReference>
<dbReference type="Pfam" id="PF12773">
    <property type="entry name" value="DZR"/>
    <property type="match status" value="1"/>
</dbReference>
<dbReference type="PANTHER" id="PTHR13832:SF860">
    <property type="entry name" value="PROTEIN PHOSPHATASE PHPP"/>
    <property type="match status" value="1"/>
</dbReference>
<dbReference type="GO" id="GO:0004722">
    <property type="term" value="F:protein serine/threonine phosphatase activity"/>
    <property type="evidence" value="ECO:0007669"/>
    <property type="project" value="InterPro"/>
</dbReference>
<feature type="domain" description="PPM-type phosphatase" evidence="2">
    <location>
        <begin position="97"/>
        <end position="347"/>
    </location>
</feature>
<dbReference type="InterPro" id="IPR036457">
    <property type="entry name" value="PPM-type-like_dom_sf"/>
</dbReference>
<dbReference type="Gene3D" id="3.60.40.10">
    <property type="entry name" value="PPM-type phosphatase domain"/>
    <property type="match status" value="1"/>
</dbReference>
<feature type="region of interest" description="Disordered" evidence="1">
    <location>
        <begin position="33"/>
        <end position="59"/>
    </location>
</feature>
<evidence type="ECO:0000256" key="1">
    <source>
        <dbReference type="SAM" id="MobiDB-lite"/>
    </source>
</evidence>
<evidence type="ECO:0000313" key="4">
    <source>
        <dbReference type="Proteomes" id="UP000231693"/>
    </source>
</evidence>
<dbReference type="AlphaFoldDB" id="A0A2M9CY55"/>
<dbReference type="SMART" id="SM00331">
    <property type="entry name" value="PP2C_SIG"/>
    <property type="match status" value="1"/>
</dbReference>
<protein>
    <submittedName>
        <fullName evidence="3">Serine/threonine protein phosphatase PrpC</fullName>
    </submittedName>
</protein>
<gene>
    <name evidence="3" type="ORF">CLV28_0074</name>
</gene>
<dbReference type="SMART" id="SM00332">
    <property type="entry name" value="PP2Cc"/>
    <property type="match status" value="1"/>
</dbReference>
<dbReference type="EMBL" id="PGFE01000001">
    <property type="protein sequence ID" value="PJJ76866.1"/>
    <property type="molecule type" value="Genomic_DNA"/>
</dbReference>